<evidence type="ECO:0000313" key="3">
    <source>
        <dbReference type="Proteomes" id="UP001209570"/>
    </source>
</evidence>
<accession>A0AAD5QBB1</accession>
<proteinExistence type="predicted"/>
<feature type="compositionally biased region" description="Low complexity" evidence="1">
    <location>
        <begin position="314"/>
        <end position="330"/>
    </location>
</feature>
<feature type="region of interest" description="Disordered" evidence="1">
    <location>
        <begin position="373"/>
        <end position="393"/>
    </location>
</feature>
<sequence length="480" mass="53402">MPTSHARQLAIWRSRVHREIDKSAALEAVCPGATLHALHVDDDAGVAVARFHCFVPFRSGSSALEMIPLVVLDIDMSLSSLRDVDGDVDMDAAGEREPSMAAPQFPFQAPRVVVVVGAESLPREMRLKASPGAETSLVLGSLTHWTPSNTLVTVLQDFVHAVQQNDPQTETHASSDSASNATRSKRLRLRRRDVHGVIYHCQEVDTRTGTLCPVPLLLQSGNVVLLAPLPPSFSATRSHHRSTQANGSDDSEYLYVDDLFSLRDIARITPQRGRSVTFFFKNARVRCRTLLTRQTEDIVADIQRMISAAKGDQSSTRGRSARAAAATTDDNGNNSFAQLLSFLTPEQTEKAKEVSNKIVGKLSRWGSNVSRFFRGDDHDDDSRDRREQQTHHRDQELLALDELKAQFLRYPSKARMVEITARYQQLAEKYAQRNARDGKVEMAIEELQSFIEHPTSQRILLEACEIDRSNQGIRVGPSST</sequence>
<gene>
    <name evidence="2" type="ORF">P43SY_002713</name>
</gene>
<name>A0AAD5QBB1_PYTIN</name>
<evidence type="ECO:0000256" key="1">
    <source>
        <dbReference type="SAM" id="MobiDB-lite"/>
    </source>
</evidence>
<evidence type="ECO:0000313" key="2">
    <source>
        <dbReference type="EMBL" id="KAJ0410381.1"/>
    </source>
</evidence>
<feature type="region of interest" description="Disordered" evidence="1">
    <location>
        <begin position="165"/>
        <end position="186"/>
    </location>
</feature>
<organism evidence="2 3">
    <name type="scientific">Pythium insidiosum</name>
    <name type="common">Pythiosis disease agent</name>
    <dbReference type="NCBI Taxonomy" id="114742"/>
    <lineage>
        <taxon>Eukaryota</taxon>
        <taxon>Sar</taxon>
        <taxon>Stramenopiles</taxon>
        <taxon>Oomycota</taxon>
        <taxon>Peronosporomycetes</taxon>
        <taxon>Pythiales</taxon>
        <taxon>Pythiaceae</taxon>
        <taxon>Pythium</taxon>
    </lineage>
</organism>
<feature type="compositionally biased region" description="Polar residues" evidence="1">
    <location>
        <begin position="165"/>
        <end position="182"/>
    </location>
</feature>
<reference evidence="2" key="1">
    <citation type="submission" date="2021-12" db="EMBL/GenBank/DDBJ databases">
        <title>Prjna785345.</title>
        <authorList>
            <person name="Rujirawat T."/>
            <person name="Krajaejun T."/>
        </authorList>
    </citation>
    <scope>NUCLEOTIDE SEQUENCE</scope>
    <source>
        <strain evidence="2">Pi057C3</strain>
    </source>
</reference>
<comment type="caution">
    <text evidence="2">The sequence shown here is derived from an EMBL/GenBank/DDBJ whole genome shotgun (WGS) entry which is preliminary data.</text>
</comment>
<dbReference type="EMBL" id="JAKCXM010000001">
    <property type="protein sequence ID" value="KAJ0410381.1"/>
    <property type="molecule type" value="Genomic_DNA"/>
</dbReference>
<feature type="region of interest" description="Disordered" evidence="1">
    <location>
        <begin position="309"/>
        <end position="330"/>
    </location>
</feature>
<keyword evidence="3" id="KW-1185">Reference proteome</keyword>
<dbReference type="AlphaFoldDB" id="A0AAD5QBB1"/>
<protein>
    <submittedName>
        <fullName evidence="2">Uncharacterized protein</fullName>
    </submittedName>
</protein>
<dbReference type="Proteomes" id="UP001209570">
    <property type="component" value="Unassembled WGS sequence"/>
</dbReference>